<feature type="chain" id="PRO_5045583953" evidence="1">
    <location>
        <begin position="23"/>
        <end position="119"/>
    </location>
</feature>
<sequence>MAISRSIAGFMVSSVFCSSVLAGGWQTDKGPDCILIDKQQQKAGECDLNYTPGEGASTFIFAWDDGMVTVLRLQQDAVKLNNVPATQIRENWKNSVGSASCYKTLGSETVFCARVLGLY</sequence>
<reference evidence="2 3" key="1">
    <citation type="submission" date="2023-03" db="EMBL/GenBank/DDBJ databases">
        <title>Roseibium porphyridii sp. nov. and Roseibium rhodosorbium sp. nov. isolated from marine algae, Porphyridium cruentum and Rhodosorus marinus, respectively.</title>
        <authorList>
            <person name="Lee M.W."/>
            <person name="Choi B.J."/>
            <person name="Lee J.K."/>
            <person name="Choi D.G."/>
            <person name="Baek J.H."/>
            <person name="Bayburt H."/>
            <person name="Kim J.M."/>
            <person name="Han D.M."/>
            <person name="Kim K.H."/>
            <person name="Jeon C.O."/>
        </authorList>
    </citation>
    <scope>NUCLEOTIDE SEQUENCE [LARGE SCALE GENOMIC DNA]</scope>
    <source>
        <strain evidence="2 3">KMA01</strain>
    </source>
</reference>
<evidence type="ECO:0000313" key="3">
    <source>
        <dbReference type="Proteomes" id="UP001209803"/>
    </source>
</evidence>
<keyword evidence="1" id="KW-0732">Signal</keyword>
<dbReference type="RefSeq" id="WP_152499157.1">
    <property type="nucleotide sequence ID" value="NZ_CP120863.1"/>
</dbReference>
<dbReference type="Proteomes" id="UP001209803">
    <property type="component" value="Chromosome"/>
</dbReference>
<feature type="signal peptide" evidence="1">
    <location>
        <begin position="1"/>
        <end position="22"/>
    </location>
</feature>
<name>A0ABY8F3R8_9HYPH</name>
<proteinExistence type="predicted"/>
<protein>
    <submittedName>
        <fullName evidence="2">Uncharacterized protein</fullName>
    </submittedName>
</protein>
<dbReference type="EMBL" id="CP120863">
    <property type="protein sequence ID" value="WFE90145.1"/>
    <property type="molecule type" value="Genomic_DNA"/>
</dbReference>
<organism evidence="2 3">
    <name type="scientific">Roseibium porphyridii</name>
    <dbReference type="NCBI Taxonomy" id="2866279"/>
    <lineage>
        <taxon>Bacteria</taxon>
        <taxon>Pseudomonadati</taxon>
        <taxon>Pseudomonadota</taxon>
        <taxon>Alphaproteobacteria</taxon>
        <taxon>Hyphomicrobiales</taxon>
        <taxon>Stappiaceae</taxon>
        <taxon>Roseibium</taxon>
    </lineage>
</organism>
<keyword evidence="3" id="KW-1185">Reference proteome</keyword>
<gene>
    <name evidence="2" type="ORF">K1718_02000</name>
</gene>
<evidence type="ECO:0000256" key="1">
    <source>
        <dbReference type="SAM" id="SignalP"/>
    </source>
</evidence>
<evidence type="ECO:0000313" key="2">
    <source>
        <dbReference type="EMBL" id="WFE90145.1"/>
    </source>
</evidence>
<accession>A0ABY8F3R8</accession>